<reference evidence="4 5" key="1">
    <citation type="submission" date="2018-11" db="EMBL/GenBank/DDBJ databases">
        <title>Sequencing the genomes of 1000 actinobacteria strains.</title>
        <authorList>
            <person name="Klenk H.-P."/>
        </authorList>
    </citation>
    <scope>NUCLEOTIDE SEQUENCE [LARGE SCALE GENOMIC DNA]</scope>
    <source>
        <strain evidence="4 5">DSM 44781</strain>
    </source>
</reference>
<proteinExistence type="predicted"/>
<protein>
    <submittedName>
        <fullName evidence="4">Uncharacterized protein DUF4232</fullName>
    </submittedName>
</protein>
<comment type="caution">
    <text evidence="4">The sequence shown here is derived from an EMBL/GenBank/DDBJ whole genome shotgun (WGS) entry which is preliminary data.</text>
</comment>
<dbReference type="Proteomes" id="UP000266906">
    <property type="component" value="Unassembled WGS sequence"/>
</dbReference>
<gene>
    <name evidence="4" type="ORF">EDD38_4987</name>
</gene>
<dbReference type="InterPro" id="IPR025326">
    <property type="entry name" value="DUF4232"/>
</dbReference>
<name>A0A3N4SD77_9ACTN</name>
<evidence type="ECO:0000313" key="5">
    <source>
        <dbReference type="Proteomes" id="UP000266906"/>
    </source>
</evidence>
<evidence type="ECO:0000313" key="4">
    <source>
        <dbReference type="EMBL" id="RPE36610.1"/>
    </source>
</evidence>
<feature type="domain" description="DUF4232" evidence="3">
    <location>
        <begin position="78"/>
        <end position="218"/>
    </location>
</feature>
<dbReference type="EMBL" id="RKQG01000001">
    <property type="protein sequence ID" value="RPE36610.1"/>
    <property type="molecule type" value="Genomic_DNA"/>
</dbReference>
<accession>A0A3N4SD77</accession>
<evidence type="ECO:0000259" key="3">
    <source>
        <dbReference type="Pfam" id="PF14016"/>
    </source>
</evidence>
<dbReference type="RefSeq" id="WP_123819571.1">
    <property type="nucleotide sequence ID" value="NZ_RKQG01000001.1"/>
</dbReference>
<feature type="chain" id="PRO_5017938095" evidence="2">
    <location>
        <begin position="29"/>
        <end position="222"/>
    </location>
</feature>
<dbReference type="AlphaFoldDB" id="A0A3N4SD77"/>
<evidence type="ECO:0000256" key="1">
    <source>
        <dbReference type="SAM" id="MobiDB-lite"/>
    </source>
</evidence>
<evidence type="ECO:0000256" key="2">
    <source>
        <dbReference type="SAM" id="SignalP"/>
    </source>
</evidence>
<feature type="compositionally biased region" description="Low complexity" evidence="1">
    <location>
        <begin position="35"/>
        <end position="59"/>
    </location>
</feature>
<keyword evidence="5" id="KW-1185">Reference proteome</keyword>
<sequence length="222" mass="21198">MRTATRLTATAAVALLAGLGLTACNDDAATTATAPTSAAAPASGTAAAPASGTAASPAGSTGGTGTAASPKAGGGTKCTAQDVKLTVTGPAGRAGEQQPARAEVRAQNTSGKPCTLTGFPGVRLTDDEGKAGPLDAVRQGGANAAAVTLQPGKSAAAPLIYSDVNLQGSASGRLVCAVQGSKLAVILPDTTQQSQVPVTGGVDNGTLNVCGDLTVGPFETAA</sequence>
<organism evidence="4 5">
    <name type="scientific">Kitasatospora cineracea</name>
    <dbReference type="NCBI Taxonomy" id="88074"/>
    <lineage>
        <taxon>Bacteria</taxon>
        <taxon>Bacillati</taxon>
        <taxon>Actinomycetota</taxon>
        <taxon>Actinomycetes</taxon>
        <taxon>Kitasatosporales</taxon>
        <taxon>Streptomycetaceae</taxon>
        <taxon>Kitasatospora</taxon>
    </lineage>
</organism>
<feature type="region of interest" description="Disordered" evidence="1">
    <location>
        <begin position="35"/>
        <end position="119"/>
    </location>
</feature>
<feature type="signal peptide" evidence="2">
    <location>
        <begin position="1"/>
        <end position="28"/>
    </location>
</feature>
<keyword evidence="2" id="KW-0732">Signal</keyword>
<dbReference type="PROSITE" id="PS51257">
    <property type="entry name" value="PROKAR_LIPOPROTEIN"/>
    <property type="match status" value="1"/>
</dbReference>
<dbReference type="Pfam" id="PF14016">
    <property type="entry name" value="DUF4232"/>
    <property type="match status" value="1"/>
</dbReference>